<evidence type="ECO:0000256" key="5">
    <source>
        <dbReference type="ARBA" id="ARBA00023002"/>
    </source>
</evidence>
<dbReference type="EMBL" id="JAAMPI010001858">
    <property type="protein sequence ID" value="KAF4622708.1"/>
    <property type="molecule type" value="Genomic_DNA"/>
</dbReference>
<evidence type="ECO:0000256" key="1">
    <source>
        <dbReference type="ARBA" id="ARBA00001974"/>
    </source>
</evidence>
<evidence type="ECO:0000256" key="4">
    <source>
        <dbReference type="ARBA" id="ARBA00022827"/>
    </source>
</evidence>
<keyword evidence="3" id="KW-0285">Flavoprotein</keyword>
<feature type="region of interest" description="Disordered" evidence="6">
    <location>
        <begin position="512"/>
        <end position="579"/>
    </location>
</feature>
<dbReference type="SUPFAM" id="SSF54373">
    <property type="entry name" value="FAD-linked reductases, C-terminal domain"/>
    <property type="match status" value="1"/>
</dbReference>
<dbReference type="Proteomes" id="UP000566819">
    <property type="component" value="Unassembled WGS sequence"/>
</dbReference>
<keyword evidence="4" id="KW-0274">FAD</keyword>
<feature type="region of interest" description="Disordered" evidence="6">
    <location>
        <begin position="320"/>
        <end position="391"/>
    </location>
</feature>
<dbReference type="Pfam" id="PF01266">
    <property type="entry name" value="DAO"/>
    <property type="match status" value="1"/>
</dbReference>
<comment type="caution">
    <text evidence="8">The sequence shown here is derived from an EMBL/GenBank/DDBJ whole genome shotgun (WGS) entry which is preliminary data.</text>
</comment>
<feature type="compositionally biased region" description="Low complexity" evidence="6">
    <location>
        <begin position="363"/>
        <end position="381"/>
    </location>
</feature>
<reference evidence="8 9" key="1">
    <citation type="submission" date="2020-03" db="EMBL/GenBank/DDBJ databases">
        <title>Draft Genome Sequence of Cudoniella acicularis.</title>
        <authorList>
            <person name="Buettner E."/>
            <person name="Kellner H."/>
        </authorList>
    </citation>
    <scope>NUCLEOTIDE SEQUENCE [LARGE SCALE GENOMIC DNA]</scope>
    <source>
        <strain evidence="8 9">DSM 108380</strain>
    </source>
</reference>
<dbReference type="GO" id="GO:0005737">
    <property type="term" value="C:cytoplasm"/>
    <property type="evidence" value="ECO:0007669"/>
    <property type="project" value="TreeGrafter"/>
</dbReference>
<keyword evidence="5" id="KW-0560">Oxidoreductase</keyword>
<evidence type="ECO:0000256" key="6">
    <source>
        <dbReference type="SAM" id="MobiDB-lite"/>
    </source>
</evidence>
<evidence type="ECO:0000256" key="3">
    <source>
        <dbReference type="ARBA" id="ARBA00022630"/>
    </source>
</evidence>
<feature type="domain" description="FAD dependent oxidoreductase" evidence="7">
    <location>
        <begin position="7"/>
        <end position="313"/>
    </location>
</feature>
<dbReference type="AlphaFoldDB" id="A0A8H4VU68"/>
<dbReference type="GO" id="GO:0003884">
    <property type="term" value="F:D-amino-acid oxidase activity"/>
    <property type="evidence" value="ECO:0007669"/>
    <property type="project" value="InterPro"/>
</dbReference>
<comment type="similarity">
    <text evidence="2">Belongs to the DAMOX/DASOX family.</text>
</comment>
<comment type="cofactor">
    <cofactor evidence="1">
        <name>FAD</name>
        <dbReference type="ChEBI" id="CHEBI:57692"/>
    </cofactor>
</comment>
<dbReference type="InterPro" id="IPR006076">
    <property type="entry name" value="FAD-dep_OxRdtase"/>
</dbReference>
<feature type="compositionally biased region" description="Low complexity" evidence="6">
    <location>
        <begin position="534"/>
        <end position="552"/>
    </location>
</feature>
<dbReference type="PANTHER" id="PTHR11530">
    <property type="entry name" value="D-AMINO ACID OXIDASE"/>
    <property type="match status" value="1"/>
</dbReference>
<evidence type="ECO:0000313" key="9">
    <source>
        <dbReference type="Proteomes" id="UP000566819"/>
    </source>
</evidence>
<name>A0A8H4VU68_9HELO</name>
<evidence type="ECO:0000256" key="2">
    <source>
        <dbReference type="ARBA" id="ARBA00006730"/>
    </source>
</evidence>
<evidence type="ECO:0000313" key="8">
    <source>
        <dbReference type="EMBL" id="KAF4622708.1"/>
    </source>
</evidence>
<dbReference type="InterPro" id="IPR023209">
    <property type="entry name" value="DAO"/>
</dbReference>
<feature type="compositionally biased region" description="Pro residues" evidence="6">
    <location>
        <begin position="332"/>
        <end position="352"/>
    </location>
</feature>
<sequence>MADCIGIIGAGITGLATAYVLSTKHKVTIIARELPGDLGTSWASPWAGAVFHPQNTTNKLHQEMQKICFKFYWQLAKDDPSSGVKVYPMTEYFDNRGDDSGLWYRTMVPDYRVIPTNELPSGITFGVRYSSLAMNPEFLLPWLKKKLDARGVKFIRKEVNSVDQTRALTKANIIVNASGVGAKKLAGDDSVKPVRGQTMFVKTTFEELVMIEGSEYTYVIPRAGSGGVIMGGIKSDRLDTEVDPALKGSILERVNRITNGAFEGLDLSTVTDIVGLRPGRKGGLRVEREGDVIHAYGVEGAGYIYSFGVAEKVRSLIEAMEQKEPTPSRATSPPPSSPTSQPPTPPRRPSTPFPRSYDPNRRATTNLSPSSSSLSPANLTSRTAKPPFCCHNIQPQSAIRSTPQKHIWAFISRNSAPAAFTRGTILFDKDTVYRVPVVPATTSSNDTGSGNAGDVVCGEGDGGEGEKVITLGDMLEEAKYVIEYEKWLMGEKKGVRWFVMLPKPEADLRFPKNHPQHQPLTFAEIPSSPPTLPPSTTSPSIPFSPLNLSPSSPDSPPRAPIAQMTTPNPMITTTGGTVTRSGWDRDPDYVKWRCEEEGHGGKEGVWYLLRVLVHCSGGAGNDDGNDRGSNVVKDIVTFGMHCVFRHSALLSLDVRADDQLRIFVVSFLWCFIVVLTVDDI</sequence>
<evidence type="ECO:0000259" key="7">
    <source>
        <dbReference type="Pfam" id="PF01266"/>
    </source>
</evidence>
<organism evidence="8 9">
    <name type="scientific">Cudoniella acicularis</name>
    <dbReference type="NCBI Taxonomy" id="354080"/>
    <lineage>
        <taxon>Eukaryota</taxon>
        <taxon>Fungi</taxon>
        <taxon>Dikarya</taxon>
        <taxon>Ascomycota</taxon>
        <taxon>Pezizomycotina</taxon>
        <taxon>Leotiomycetes</taxon>
        <taxon>Helotiales</taxon>
        <taxon>Tricladiaceae</taxon>
        <taxon>Cudoniella</taxon>
    </lineage>
</organism>
<dbReference type="PANTHER" id="PTHR11530:SF11">
    <property type="entry name" value="D-ASPARTATE OXIDASE"/>
    <property type="match status" value="1"/>
</dbReference>
<dbReference type="Gene3D" id="3.30.9.10">
    <property type="entry name" value="D-Amino Acid Oxidase, subunit A, domain 2"/>
    <property type="match status" value="1"/>
</dbReference>
<keyword evidence="9" id="KW-1185">Reference proteome</keyword>
<feature type="compositionally biased region" description="Polar residues" evidence="6">
    <location>
        <begin position="563"/>
        <end position="579"/>
    </location>
</feature>
<dbReference type="GO" id="GO:0019478">
    <property type="term" value="P:D-amino acid catabolic process"/>
    <property type="evidence" value="ECO:0007669"/>
    <property type="project" value="TreeGrafter"/>
</dbReference>
<gene>
    <name evidence="8" type="ORF">G7Y89_g14317</name>
</gene>
<accession>A0A8H4VU68</accession>
<dbReference type="Gene3D" id="3.40.50.720">
    <property type="entry name" value="NAD(P)-binding Rossmann-like Domain"/>
    <property type="match status" value="1"/>
</dbReference>
<dbReference type="SUPFAM" id="SSF51971">
    <property type="entry name" value="Nucleotide-binding domain"/>
    <property type="match status" value="1"/>
</dbReference>
<protein>
    <recommendedName>
        <fullName evidence="7">FAD dependent oxidoreductase domain-containing protein</fullName>
    </recommendedName>
</protein>
<dbReference type="OrthoDB" id="2015447at2759"/>
<dbReference type="GO" id="GO:0071949">
    <property type="term" value="F:FAD binding"/>
    <property type="evidence" value="ECO:0007669"/>
    <property type="project" value="InterPro"/>
</dbReference>
<proteinExistence type="inferred from homology"/>